<feature type="region of interest" description="Disordered" evidence="1">
    <location>
        <begin position="1"/>
        <end position="29"/>
    </location>
</feature>
<accession>A0A1I7YUN1</accession>
<proteinExistence type="predicted"/>
<protein>
    <submittedName>
        <fullName evidence="3">Uncharacterized protein</fullName>
    </submittedName>
</protein>
<dbReference type="Proteomes" id="UP000095287">
    <property type="component" value="Unplaced"/>
</dbReference>
<evidence type="ECO:0000313" key="3">
    <source>
        <dbReference type="WBParaSite" id="L893_g19687.t1"/>
    </source>
</evidence>
<organism evidence="2 3">
    <name type="scientific">Steinernema glaseri</name>
    <dbReference type="NCBI Taxonomy" id="37863"/>
    <lineage>
        <taxon>Eukaryota</taxon>
        <taxon>Metazoa</taxon>
        <taxon>Ecdysozoa</taxon>
        <taxon>Nematoda</taxon>
        <taxon>Chromadorea</taxon>
        <taxon>Rhabditida</taxon>
        <taxon>Tylenchina</taxon>
        <taxon>Panagrolaimomorpha</taxon>
        <taxon>Strongyloidoidea</taxon>
        <taxon>Steinernematidae</taxon>
        <taxon>Steinernema</taxon>
    </lineage>
</organism>
<keyword evidence="2" id="KW-1185">Reference proteome</keyword>
<dbReference type="WBParaSite" id="L893_g19687.t1">
    <property type="protein sequence ID" value="L893_g19687.t1"/>
    <property type="gene ID" value="L893_g19687"/>
</dbReference>
<dbReference type="AlphaFoldDB" id="A0A1I7YUN1"/>
<reference evidence="3" key="1">
    <citation type="submission" date="2016-11" db="UniProtKB">
        <authorList>
            <consortium name="WormBaseParasite"/>
        </authorList>
    </citation>
    <scope>IDENTIFICATION</scope>
</reference>
<evidence type="ECO:0000313" key="2">
    <source>
        <dbReference type="Proteomes" id="UP000095287"/>
    </source>
</evidence>
<evidence type="ECO:0000256" key="1">
    <source>
        <dbReference type="SAM" id="MobiDB-lite"/>
    </source>
</evidence>
<sequence>MLPNKQREYPSGADKPGQTHKDKRGMTAAGSTKDLNCCCIYSNCGGTWHGYKRPFSYVDFLLYFNFRQYDKPRFFWRQNQKAACEEGAKRHERTNIQKLRIIPIYINMEFSSLFEKEDSKLYGANLPCDSSNSVYEPDRSAKGNRGNHLIGRNQLDIPVSLLFLIICPDGSQGNLLECYPSPTEPIIASRDIVKHVTEEGTPLRPLTLLGH</sequence>
<name>A0A1I7YUN1_9BILA</name>